<feature type="non-terminal residue" evidence="6">
    <location>
        <position position="210"/>
    </location>
</feature>
<organism evidence="6">
    <name type="scientific">Coptotermes formosanus</name>
    <name type="common">Formosan subterranean termite</name>
    <dbReference type="NCBI Taxonomy" id="36987"/>
    <lineage>
        <taxon>Eukaryota</taxon>
        <taxon>Metazoa</taxon>
        <taxon>Ecdysozoa</taxon>
        <taxon>Arthropoda</taxon>
        <taxon>Hexapoda</taxon>
        <taxon>Insecta</taxon>
        <taxon>Pterygota</taxon>
        <taxon>Neoptera</taxon>
        <taxon>Polyneoptera</taxon>
        <taxon>Dictyoptera</taxon>
        <taxon>Blattodea</taxon>
        <taxon>Blattoidea</taxon>
        <taxon>Termitoidae</taxon>
        <taxon>Rhinotermitidae</taxon>
        <taxon>Coptotermes</taxon>
    </lineage>
</organism>
<dbReference type="AlphaFoldDB" id="R4UWC9"/>
<dbReference type="EMBL" id="KC740752">
    <property type="protein sequence ID" value="AGM32576.1"/>
    <property type="molecule type" value="mRNA"/>
</dbReference>
<dbReference type="Pfam" id="PF04712">
    <property type="entry name" value="Radial_spoke"/>
    <property type="match status" value="1"/>
</dbReference>
<keyword evidence="2" id="KW-0963">Cytoplasm</keyword>
<comment type="subcellular location">
    <subcellularLocation>
        <location evidence="1">Cytoplasm</location>
        <location evidence="1">Cytoskeleton</location>
        <location evidence="1">Cilium axoneme</location>
    </subcellularLocation>
</comment>
<keyword evidence="4" id="KW-0206">Cytoskeleton</keyword>
<evidence type="ECO:0000256" key="4">
    <source>
        <dbReference type="ARBA" id="ARBA00023212"/>
    </source>
</evidence>
<reference evidence="6" key="1">
    <citation type="submission" date="2013-03" db="EMBL/GenBank/DDBJ databases">
        <title>Immune-Related transcriptome of Coptotermes formosanus Shiraki workers: the defense mechanism.</title>
        <authorList>
            <person name="Hussain A."/>
            <person name="Li Y.F."/>
            <person name="Wen S.Y."/>
        </authorList>
    </citation>
    <scope>NUCLEOTIDE SEQUENCE</scope>
</reference>
<evidence type="ECO:0000313" key="6">
    <source>
        <dbReference type="EMBL" id="AGM32576.1"/>
    </source>
</evidence>
<dbReference type="GO" id="GO:0060294">
    <property type="term" value="P:cilium movement involved in cell motility"/>
    <property type="evidence" value="ECO:0007669"/>
    <property type="project" value="InterPro"/>
</dbReference>
<keyword evidence="3" id="KW-0969">Cilium</keyword>
<evidence type="ECO:0000256" key="3">
    <source>
        <dbReference type="ARBA" id="ARBA00023069"/>
    </source>
</evidence>
<dbReference type="GO" id="GO:0001534">
    <property type="term" value="C:radial spoke"/>
    <property type="evidence" value="ECO:0007669"/>
    <property type="project" value="InterPro"/>
</dbReference>
<dbReference type="GO" id="GO:0035082">
    <property type="term" value="P:axoneme assembly"/>
    <property type="evidence" value="ECO:0007669"/>
    <property type="project" value="TreeGrafter"/>
</dbReference>
<dbReference type="InterPro" id="IPR006802">
    <property type="entry name" value="Radial_spoke"/>
</dbReference>
<dbReference type="PANTHER" id="PTHR13159:SF0">
    <property type="entry name" value="RADIAL SPOKE HEAD 6 HOMOLOG A"/>
    <property type="match status" value="1"/>
</dbReference>
<dbReference type="PANTHER" id="PTHR13159">
    <property type="entry name" value="RADIAL SPOKEHEAD-RELATED"/>
    <property type="match status" value="1"/>
</dbReference>
<accession>R4UWC9</accession>
<sequence length="210" mass="24065">MIKLADKSDVISVRFWGSVQTPLGPLYVSEVDINHEERLKDPPTVGPYDVPPEVGVGANRYAYYVTYSPYDHWQKLPDVRPSDISQSRKVKWSLTGNLSAAVKSYEAFEVTEDVYLRALVSRISNATILAPNGLYKEYVPEEEEEHKEEVVEEEEIKEKPPKPLRLVIDKEFEGGEVDAIEWVHIRNYLLPQGRETYKKAPKPPKKPKVK</sequence>
<protein>
    <submittedName>
        <fullName evidence="6">Radial spokehead-like protein</fullName>
    </submittedName>
</protein>
<evidence type="ECO:0000256" key="1">
    <source>
        <dbReference type="ARBA" id="ARBA00004430"/>
    </source>
</evidence>
<keyword evidence="5" id="KW-0966">Cell projection</keyword>
<evidence type="ECO:0000256" key="2">
    <source>
        <dbReference type="ARBA" id="ARBA00022490"/>
    </source>
</evidence>
<evidence type="ECO:0000256" key="5">
    <source>
        <dbReference type="ARBA" id="ARBA00023273"/>
    </source>
</evidence>
<name>R4UWC9_COPFO</name>
<proteinExistence type="evidence at transcript level"/>